<dbReference type="PANTHER" id="PTHR37017:SF11">
    <property type="entry name" value="ESTERASE_LIPASE_THIOESTERASE DOMAIN-CONTAINING PROTEIN"/>
    <property type="match status" value="1"/>
</dbReference>
<evidence type="ECO:0000313" key="4">
    <source>
        <dbReference type="Proteomes" id="UP001629288"/>
    </source>
</evidence>
<dbReference type="PROSITE" id="PS51257">
    <property type="entry name" value="PROKAR_LIPOPROTEIN"/>
    <property type="match status" value="1"/>
</dbReference>
<dbReference type="EMBL" id="JAQQDH010000018">
    <property type="protein sequence ID" value="MFM0448324.1"/>
    <property type="molecule type" value="Genomic_DNA"/>
</dbReference>
<dbReference type="RefSeq" id="WP_408131610.1">
    <property type="nucleotide sequence ID" value="NZ_JAQQDH010000018.1"/>
</dbReference>
<proteinExistence type="predicted"/>
<gene>
    <name evidence="3" type="ORF">PQR00_32535</name>
</gene>
<keyword evidence="4" id="KW-1185">Reference proteome</keyword>
<name>A0ABW9CAM4_9BURK</name>
<accession>A0ABW9CAM4</accession>
<comment type="caution">
    <text evidence="3">The sequence shown here is derived from an EMBL/GenBank/DDBJ whole genome shotgun (WGS) entry which is preliminary data.</text>
</comment>
<dbReference type="InterPro" id="IPR052897">
    <property type="entry name" value="Sec-Metab_Biosynth_Hydrolase"/>
</dbReference>
<dbReference type="SUPFAM" id="SSF53474">
    <property type="entry name" value="alpha/beta-Hydrolases"/>
    <property type="match status" value="1"/>
</dbReference>
<dbReference type="GO" id="GO:0016787">
    <property type="term" value="F:hydrolase activity"/>
    <property type="evidence" value="ECO:0007669"/>
    <property type="project" value="UniProtKB-KW"/>
</dbReference>
<evidence type="ECO:0000259" key="2">
    <source>
        <dbReference type="Pfam" id="PF12697"/>
    </source>
</evidence>
<keyword evidence="3" id="KW-0378">Hydrolase</keyword>
<evidence type="ECO:0000256" key="1">
    <source>
        <dbReference type="SAM" id="SignalP"/>
    </source>
</evidence>
<dbReference type="PANTHER" id="PTHR37017">
    <property type="entry name" value="AB HYDROLASE-1 DOMAIN-CONTAINING PROTEIN-RELATED"/>
    <property type="match status" value="1"/>
</dbReference>
<keyword evidence="1" id="KW-0732">Signal</keyword>
<reference evidence="3 4" key="1">
    <citation type="journal article" date="2024" name="Chem. Sci.">
        <title>Discovery of megapolipeptins by genome mining of a Burkholderiales bacteria collection.</title>
        <authorList>
            <person name="Paulo B.S."/>
            <person name="Recchia M.J.J."/>
            <person name="Lee S."/>
            <person name="Fergusson C.H."/>
            <person name="Romanowski S.B."/>
            <person name="Hernandez A."/>
            <person name="Krull N."/>
            <person name="Liu D.Y."/>
            <person name="Cavanagh H."/>
            <person name="Bos A."/>
            <person name="Gray C.A."/>
            <person name="Murphy B.T."/>
            <person name="Linington R.G."/>
            <person name="Eustaquio A.S."/>
        </authorList>
    </citation>
    <scope>NUCLEOTIDE SEQUENCE [LARGE SCALE GENOMIC DNA]</scope>
    <source>
        <strain evidence="3 4">RL17-379-BIB-C</strain>
    </source>
</reference>
<dbReference type="Proteomes" id="UP001629288">
    <property type="component" value="Unassembled WGS sequence"/>
</dbReference>
<dbReference type="Gene3D" id="3.40.50.1820">
    <property type="entry name" value="alpha/beta hydrolase"/>
    <property type="match status" value="1"/>
</dbReference>
<protein>
    <submittedName>
        <fullName evidence="3">Alpha/beta hydrolase</fullName>
    </submittedName>
</protein>
<feature type="domain" description="AB hydrolase-1" evidence="2">
    <location>
        <begin position="38"/>
        <end position="252"/>
    </location>
</feature>
<feature type="chain" id="PRO_5046206324" evidence="1">
    <location>
        <begin position="26"/>
        <end position="263"/>
    </location>
</feature>
<feature type="signal peptide" evidence="1">
    <location>
        <begin position="1"/>
        <end position="25"/>
    </location>
</feature>
<organism evidence="3 4">
    <name type="scientific">Paraburkholderia strydomiana</name>
    <dbReference type="NCBI Taxonomy" id="1245417"/>
    <lineage>
        <taxon>Bacteria</taxon>
        <taxon>Pseudomonadati</taxon>
        <taxon>Pseudomonadota</taxon>
        <taxon>Betaproteobacteria</taxon>
        <taxon>Burkholderiales</taxon>
        <taxon>Burkholderiaceae</taxon>
        <taxon>Paraburkholderia</taxon>
    </lineage>
</organism>
<dbReference type="InterPro" id="IPR029058">
    <property type="entry name" value="AB_hydrolase_fold"/>
</dbReference>
<evidence type="ECO:0000313" key="3">
    <source>
        <dbReference type="EMBL" id="MFM0448324.1"/>
    </source>
</evidence>
<sequence length="263" mass="27130">MKSYILRLFAAFVTSFSLVTLASVAACGSSSASTTGTVVLVHGAWADGSSWSSVTRALQARGLKVVAVQLPRTSLADDAATVTRAIDSQQGPVLLVGHSYGGAVITQAGISNKVAGLVYVSAFAPRDNQSISDLTSPFPKPAWQAGLIADEAGFLTLNTDTYLSSFAPDLPQDTSSVLAAAQAPLNARCLTDKVSQAAWKSKPSWWVYGDQDQIIPAGLQQAEAKEVGARITSIAGASHVALMSQPDAVAAVILDAARAAGVL</sequence>
<dbReference type="InterPro" id="IPR000073">
    <property type="entry name" value="AB_hydrolase_1"/>
</dbReference>
<dbReference type="Pfam" id="PF12697">
    <property type="entry name" value="Abhydrolase_6"/>
    <property type="match status" value="1"/>
</dbReference>